<name>A0AAE0HI53_9PEZI</name>
<dbReference type="Proteomes" id="UP001278766">
    <property type="component" value="Unassembled WGS sequence"/>
</dbReference>
<proteinExistence type="predicted"/>
<evidence type="ECO:0000313" key="2">
    <source>
        <dbReference type="EMBL" id="KAK3296895.1"/>
    </source>
</evidence>
<dbReference type="EMBL" id="JAUEPN010000003">
    <property type="protein sequence ID" value="KAK3296895.1"/>
    <property type="molecule type" value="Genomic_DNA"/>
</dbReference>
<feature type="chain" id="PRO_5042202904" description="Secreted protein" evidence="1">
    <location>
        <begin position="34"/>
        <end position="73"/>
    </location>
</feature>
<evidence type="ECO:0000313" key="3">
    <source>
        <dbReference type="Proteomes" id="UP001278766"/>
    </source>
</evidence>
<reference evidence="2" key="2">
    <citation type="submission" date="2023-06" db="EMBL/GenBank/DDBJ databases">
        <authorList>
            <consortium name="Lawrence Berkeley National Laboratory"/>
            <person name="Haridas S."/>
            <person name="Hensen N."/>
            <person name="Bonometti L."/>
            <person name="Westerberg I."/>
            <person name="Brannstrom I.O."/>
            <person name="Guillou S."/>
            <person name="Cros-Aarteil S."/>
            <person name="Calhoun S."/>
            <person name="Kuo A."/>
            <person name="Mondo S."/>
            <person name="Pangilinan J."/>
            <person name="Riley R."/>
            <person name="Labutti K."/>
            <person name="Andreopoulos B."/>
            <person name="Lipzen A."/>
            <person name="Chen C."/>
            <person name="Yanf M."/>
            <person name="Daum C."/>
            <person name="Ng V."/>
            <person name="Clum A."/>
            <person name="Steindorff A."/>
            <person name="Ohm R."/>
            <person name="Martin F."/>
            <person name="Silar P."/>
            <person name="Natvig D."/>
            <person name="Lalanne C."/>
            <person name="Gautier V."/>
            <person name="Ament-Velasquez S.L."/>
            <person name="Kruys A."/>
            <person name="Hutchinson M.I."/>
            <person name="Powell A.J."/>
            <person name="Barry K."/>
            <person name="Miller A.N."/>
            <person name="Grigoriev I.V."/>
            <person name="Debuchy R."/>
            <person name="Gladieux P."/>
            <person name="Thoren M.H."/>
            <person name="Johannesson H."/>
        </authorList>
    </citation>
    <scope>NUCLEOTIDE SEQUENCE</scope>
    <source>
        <strain evidence="2">CBS 168.71</strain>
    </source>
</reference>
<evidence type="ECO:0008006" key="4">
    <source>
        <dbReference type="Google" id="ProtNLM"/>
    </source>
</evidence>
<comment type="caution">
    <text evidence="2">The sequence shown here is derived from an EMBL/GenBank/DDBJ whole genome shotgun (WGS) entry which is preliminary data.</text>
</comment>
<dbReference type="AlphaFoldDB" id="A0AAE0HI53"/>
<evidence type="ECO:0000256" key="1">
    <source>
        <dbReference type="SAM" id="SignalP"/>
    </source>
</evidence>
<sequence length="73" mass="8167">MHMQRRAYMHGDLGWGWLVALCVCPWHVMRAVGYGHQYVRAKIYICIYGNVGSGMEGYMGRNRGFVAPGDGSA</sequence>
<accession>A0AAE0HI53</accession>
<dbReference type="RefSeq" id="XP_062660409.1">
    <property type="nucleotide sequence ID" value="XM_062803415.1"/>
</dbReference>
<gene>
    <name evidence="2" type="ORF">B0H64DRAFT_390670</name>
</gene>
<protein>
    <recommendedName>
        <fullName evidence="4">Secreted protein</fullName>
    </recommendedName>
</protein>
<keyword evidence="3" id="KW-1185">Reference proteome</keyword>
<keyword evidence="1" id="KW-0732">Signal</keyword>
<reference evidence="2" key="1">
    <citation type="journal article" date="2023" name="Mol. Phylogenet. Evol.">
        <title>Genome-scale phylogeny and comparative genomics of the fungal order Sordariales.</title>
        <authorList>
            <person name="Hensen N."/>
            <person name="Bonometti L."/>
            <person name="Westerberg I."/>
            <person name="Brannstrom I.O."/>
            <person name="Guillou S."/>
            <person name="Cros-Aarteil S."/>
            <person name="Calhoun S."/>
            <person name="Haridas S."/>
            <person name="Kuo A."/>
            <person name="Mondo S."/>
            <person name="Pangilinan J."/>
            <person name="Riley R."/>
            <person name="LaButti K."/>
            <person name="Andreopoulos B."/>
            <person name="Lipzen A."/>
            <person name="Chen C."/>
            <person name="Yan M."/>
            <person name="Daum C."/>
            <person name="Ng V."/>
            <person name="Clum A."/>
            <person name="Steindorff A."/>
            <person name="Ohm R.A."/>
            <person name="Martin F."/>
            <person name="Silar P."/>
            <person name="Natvig D.O."/>
            <person name="Lalanne C."/>
            <person name="Gautier V."/>
            <person name="Ament-Velasquez S.L."/>
            <person name="Kruys A."/>
            <person name="Hutchinson M.I."/>
            <person name="Powell A.J."/>
            <person name="Barry K."/>
            <person name="Miller A.N."/>
            <person name="Grigoriev I.V."/>
            <person name="Debuchy R."/>
            <person name="Gladieux P."/>
            <person name="Hiltunen Thoren M."/>
            <person name="Johannesson H."/>
        </authorList>
    </citation>
    <scope>NUCLEOTIDE SEQUENCE</scope>
    <source>
        <strain evidence="2">CBS 168.71</strain>
    </source>
</reference>
<dbReference type="GeneID" id="87840363"/>
<organism evidence="2 3">
    <name type="scientific">Chaetomium fimeti</name>
    <dbReference type="NCBI Taxonomy" id="1854472"/>
    <lineage>
        <taxon>Eukaryota</taxon>
        <taxon>Fungi</taxon>
        <taxon>Dikarya</taxon>
        <taxon>Ascomycota</taxon>
        <taxon>Pezizomycotina</taxon>
        <taxon>Sordariomycetes</taxon>
        <taxon>Sordariomycetidae</taxon>
        <taxon>Sordariales</taxon>
        <taxon>Chaetomiaceae</taxon>
        <taxon>Chaetomium</taxon>
    </lineage>
</organism>
<feature type="signal peptide" evidence="1">
    <location>
        <begin position="1"/>
        <end position="33"/>
    </location>
</feature>